<proteinExistence type="predicted"/>
<protein>
    <submittedName>
        <fullName evidence="1">Uncharacterized protein</fullName>
    </submittedName>
</protein>
<organism evidence="1 2">
    <name type="scientific">Solanum verrucosum</name>
    <dbReference type="NCBI Taxonomy" id="315347"/>
    <lineage>
        <taxon>Eukaryota</taxon>
        <taxon>Viridiplantae</taxon>
        <taxon>Streptophyta</taxon>
        <taxon>Embryophyta</taxon>
        <taxon>Tracheophyta</taxon>
        <taxon>Spermatophyta</taxon>
        <taxon>Magnoliopsida</taxon>
        <taxon>eudicotyledons</taxon>
        <taxon>Gunneridae</taxon>
        <taxon>Pentapetalae</taxon>
        <taxon>asterids</taxon>
        <taxon>lamiids</taxon>
        <taxon>Solanales</taxon>
        <taxon>Solanaceae</taxon>
        <taxon>Solanoideae</taxon>
        <taxon>Solaneae</taxon>
        <taxon>Solanum</taxon>
    </lineage>
</organism>
<dbReference type="PANTHER" id="PTHR46148:SF58">
    <property type="entry name" value="RETROTRANSPOSON PROTEIN"/>
    <property type="match status" value="1"/>
</dbReference>
<dbReference type="EMBL" id="CP133618">
    <property type="protein sequence ID" value="WMV37574.1"/>
    <property type="molecule type" value="Genomic_DNA"/>
</dbReference>
<dbReference type="Proteomes" id="UP001234989">
    <property type="component" value="Chromosome 7"/>
</dbReference>
<reference evidence="1" key="1">
    <citation type="submission" date="2023-08" db="EMBL/GenBank/DDBJ databases">
        <title>A de novo genome assembly of Solanum verrucosum Schlechtendal, a Mexican diploid species geographically isolated from the other diploid A-genome species in potato relatives.</title>
        <authorList>
            <person name="Hosaka K."/>
        </authorList>
    </citation>
    <scope>NUCLEOTIDE SEQUENCE</scope>
    <source>
        <tissue evidence="1">Young leaves</tissue>
    </source>
</reference>
<evidence type="ECO:0000313" key="1">
    <source>
        <dbReference type="EMBL" id="WMV37574.1"/>
    </source>
</evidence>
<name>A0AAF0U1K7_SOLVR</name>
<evidence type="ECO:0000313" key="2">
    <source>
        <dbReference type="Proteomes" id="UP001234989"/>
    </source>
</evidence>
<dbReference type="PANTHER" id="PTHR46148">
    <property type="entry name" value="CHROMO DOMAIN-CONTAINING PROTEIN"/>
    <property type="match status" value="1"/>
</dbReference>
<sequence>MLQKCVGDPSYITPIEDVQVTEDLTYEEVPISILDRQVKKLRNKEMASVKVLWRNEQVEEVTWQADEAMKFKYPYLFEPKGEVQGVEWGH</sequence>
<gene>
    <name evidence="1" type="ORF">MTR67_030959</name>
</gene>
<accession>A0AAF0U1K7</accession>
<dbReference type="AlphaFoldDB" id="A0AAF0U1K7"/>
<keyword evidence="2" id="KW-1185">Reference proteome</keyword>